<organism evidence="1">
    <name type="scientific">Peduovirinae sp. ctySy20</name>
    <dbReference type="NCBI Taxonomy" id="2825211"/>
    <lineage>
        <taxon>Viruses</taxon>
        <taxon>Duplodnaviria</taxon>
        <taxon>Heunggongvirae</taxon>
        <taxon>Uroviricota</taxon>
        <taxon>Caudoviricetes</taxon>
        <taxon>Peduoviridae</taxon>
    </lineage>
</organism>
<accession>A0A8S5PWL2</accession>
<evidence type="ECO:0000313" key="1">
    <source>
        <dbReference type="EMBL" id="DAE11144.1"/>
    </source>
</evidence>
<protein>
    <submittedName>
        <fullName evidence="1">Uncharacterized protein</fullName>
    </submittedName>
</protein>
<dbReference type="EMBL" id="BK015526">
    <property type="protein sequence ID" value="DAE11144.1"/>
    <property type="molecule type" value="Genomic_DNA"/>
</dbReference>
<name>A0A8S5PWL2_9CAUD</name>
<sequence length="31" mass="3367">MLSPPRLPASWVGFNAGAFGPKNQLATRLRL</sequence>
<proteinExistence type="predicted"/>
<reference evidence="1" key="1">
    <citation type="journal article" date="2021" name="Proc. Natl. Acad. Sci. U.S.A.">
        <title>A Catalog of Tens of Thousands of Viruses from Human Metagenomes Reveals Hidden Associations with Chronic Diseases.</title>
        <authorList>
            <person name="Tisza M.J."/>
            <person name="Buck C.B."/>
        </authorList>
    </citation>
    <scope>NUCLEOTIDE SEQUENCE</scope>
    <source>
        <strain evidence="1">CtySy20</strain>
    </source>
</reference>